<feature type="region of interest" description="Disordered" evidence="1">
    <location>
        <begin position="46"/>
        <end position="86"/>
    </location>
</feature>
<dbReference type="AlphaFoldDB" id="A0A238F9K2"/>
<feature type="compositionally biased region" description="Basic and acidic residues" evidence="1">
    <location>
        <begin position="47"/>
        <end position="58"/>
    </location>
</feature>
<name>A0A238F9K2_9BASI</name>
<organism evidence="2 3">
    <name type="scientific">Microbotryum intermedium</name>
    <dbReference type="NCBI Taxonomy" id="269621"/>
    <lineage>
        <taxon>Eukaryota</taxon>
        <taxon>Fungi</taxon>
        <taxon>Dikarya</taxon>
        <taxon>Basidiomycota</taxon>
        <taxon>Pucciniomycotina</taxon>
        <taxon>Microbotryomycetes</taxon>
        <taxon>Microbotryales</taxon>
        <taxon>Microbotryaceae</taxon>
        <taxon>Microbotryum</taxon>
    </lineage>
</organism>
<feature type="compositionally biased region" description="Low complexity" evidence="1">
    <location>
        <begin position="66"/>
        <end position="75"/>
    </location>
</feature>
<dbReference type="OrthoDB" id="10623935at2759"/>
<evidence type="ECO:0000313" key="2">
    <source>
        <dbReference type="EMBL" id="SCV69429.1"/>
    </source>
</evidence>
<evidence type="ECO:0000256" key="1">
    <source>
        <dbReference type="SAM" id="MobiDB-lite"/>
    </source>
</evidence>
<keyword evidence="3" id="KW-1185">Reference proteome</keyword>
<evidence type="ECO:0000313" key="3">
    <source>
        <dbReference type="Proteomes" id="UP000198372"/>
    </source>
</evidence>
<sequence length="243" mass="27974">MTQYEARHPFDVHFFFPDSNRHLWGSSDFLRAQSSYWNDLLSSGFEEGSKSSDKDRQKYNQNESSTKTTELTKTTKTARSKPAHASCQVPYHRIEIREKQPRHFETFAALISEWAASTFTPSMHPSHQSATKRTLWVRMGELRWATRLWQSDLGRLFPSFGSARARLPGDQESNHVATELFSSFAASYEEVYQFELECCVEEWNQVKKSPGMAAIQRRIAARDPGMEGAASTLFELMMRVSDR</sequence>
<protein>
    <submittedName>
        <fullName evidence="2">BQ2448_2449 protein</fullName>
    </submittedName>
</protein>
<gene>
    <name evidence="2" type="ORF">BQ2448_2449</name>
</gene>
<dbReference type="Proteomes" id="UP000198372">
    <property type="component" value="Unassembled WGS sequence"/>
</dbReference>
<dbReference type="EMBL" id="FMSP01000004">
    <property type="protein sequence ID" value="SCV69429.1"/>
    <property type="molecule type" value="Genomic_DNA"/>
</dbReference>
<accession>A0A238F9K2</accession>
<proteinExistence type="predicted"/>
<reference evidence="3" key="1">
    <citation type="submission" date="2016-09" db="EMBL/GenBank/DDBJ databases">
        <authorList>
            <person name="Jeantristanb JTB J.-T."/>
            <person name="Ricardo R."/>
        </authorList>
    </citation>
    <scope>NUCLEOTIDE SEQUENCE [LARGE SCALE GENOMIC DNA]</scope>
</reference>